<evidence type="ECO:0000256" key="1">
    <source>
        <dbReference type="SAM" id="MobiDB-lite"/>
    </source>
</evidence>
<keyword evidence="3" id="KW-1185">Reference proteome</keyword>
<gene>
    <name evidence="2" type="ORF">ABT211_26970</name>
</gene>
<sequence length="63" mass="6770">MPGTQFLSWGSQDSVDRTPQVASSLGLPWPVGGHEYAGAVYMVFHGRVGDIRIANRPPARTSS</sequence>
<reference evidence="2 3" key="1">
    <citation type="submission" date="2024-06" db="EMBL/GenBank/DDBJ databases">
        <title>The Natural Products Discovery Center: Release of the First 8490 Sequenced Strains for Exploring Actinobacteria Biosynthetic Diversity.</title>
        <authorList>
            <person name="Kalkreuter E."/>
            <person name="Kautsar S.A."/>
            <person name="Yang D."/>
            <person name="Bader C.D."/>
            <person name="Teijaro C.N."/>
            <person name="Fluegel L."/>
            <person name="Davis C.M."/>
            <person name="Simpson J.R."/>
            <person name="Lauterbach L."/>
            <person name="Steele A.D."/>
            <person name="Gui C."/>
            <person name="Meng S."/>
            <person name="Li G."/>
            <person name="Viehrig K."/>
            <person name="Ye F."/>
            <person name="Su P."/>
            <person name="Kiefer A.F."/>
            <person name="Nichols A."/>
            <person name="Cepeda A.J."/>
            <person name="Yan W."/>
            <person name="Fan B."/>
            <person name="Jiang Y."/>
            <person name="Adhikari A."/>
            <person name="Zheng C.-J."/>
            <person name="Schuster L."/>
            <person name="Cowan T.M."/>
            <person name="Smanski M.J."/>
            <person name="Chevrette M.G."/>
            <person name="De Carvalho L.P.S."/>
            <person name="Shen B."/>
        </authorList>
    </citation>
    <scope>NUCLEOTIDE SEQUENCE [LARGE SCALE GENOMIC DNA]</scope>
    <source>
        <strain evidence="2 3">NPDC001694</strain>
    </source>
</reference>
<proteinExistence type="predicted"/>
<protein>
    <submittedName>
        <fullName evidence="2">Uncharacterized protein</fullName>
    </submittedName>
</protein>
<dbReference type="RefSeq" id="WP_351959324.1">
    <property type="nucleotide sequence ID" value="NZ_JBEOZM010000013.1"/>
</dbReference>
<dbReference type="EMBL" id="JBEOZM010000013">
    <property type="protein sequence ID" value="MER6270906.1"/>
    <property type="molecule type" value="Genomic_DNA"/>
</dbReference>
<name>A0ABV1TLJ8_9ACTN</name>
<dbReference type="Proteomes" id="UP001490365">
    <property type="component" value="Unassembled WGS sequence"/>
</dbReference>
<evidence type="ECO:0000313" key="3">
    <source>
        <dbReference type="Proteomes" id="UP001490365"/>
    </source>
</evidence>
<comment type="caution">
    <text evidence="2">The sequence shown here is derived from an EMBL/GenBank/DDBJ whole genome shotgun (WGS) entry which is preliminary data.</text>
</comment>
<accession>A0ABV1TLJ8</accession>
<organism evidence="2 3">
    <name type="scientific">Streptomyces sp. 900105755</name>
    <dbReference type="NCBI Taxonomy" id="3154389"/>
    <lineage>
        <taxon>Bacteria</taxon>
        <taxon>Bacillati</taxon>
        <taxon>Actinomycetota</taxon>
        <taxon>Actinomycetes</taxon>
        <taxon>Kitasatosporales</taxon>
        <taxon>Streptomycetaceae</taxon>
        <taxon>Streptomyces</taxon>
    </lineage>
</organism>
<feature type="compositionally biased region" description="Polar residues" evidence="1">
    <location>
        <begin position="1"/>
        <end position="13"/>
    </location>
</feature>
<feature type="region of interest" description="Disordered" evidence="1">
    <location>
        <begin position="1"/>
        <end position="23"/>
    </location>
</feature>
<evidence type="ECO:0000313" key="2">
    <source>
        <dbReference type="EMBL" id="MER6270906.1"/>
    </source>
</evidence>